<dbReference type="EMBL" id="KZ663234">
    <property type="protein sequence ID" value="PPS14648.1"/>
    <property type="molecule type" value="Genomic_DNA"/>
</dbReference>
<name>A0A2P5YGD9_GOSBA</name>
<feature type="compositionally biased region" description="Low complexity" evidence="1">
    <location>
        <begin position="70"/>
        <end position="81"/>
    </location>
</feature>
<feature type="compositionally biased region" description="Basic and acidic residues" evidence="1">
    <location>
        <begin position="202"/>
        <end position="217"/>
    </location>
</feature>
<protein>
    <submittedName>
        <fullName evidence="2">Uncharacterized protein</fullName>
    </submittedName>
</protein>
<evidence type="ECO:0000313" key="2">
    <source>
        <dbReference type="EMBL" id="PPS14648.1"/>
    </source>
</evidence>
<dbReference type="Proteomes" id="UP000239757">
    <property type="component" value="Unassembled WGS sequence"/>
</dbReference>
<organism evidence="2 3">
    <name type="scientific">Gossypium barbadense</name>
    <name type="common">Sea Island cotton</name>
    <name type="synonym">Hibiscus barbadensis</name>
    <dbReference type="NCBI Taxonomy" id="3634"/>
    <lineage>
        <taxon>Eukaryota</taxon>
        <taxon>Viridiplantae</taxon>
        <taxon>Streptophyta</taxon>
        <taxon>Embryophyta</taxon>
        <taxon>Tracheophyta</taxon>
        <taxon>Spermatophyta</taxon>
        <taxon>Magnoliopsida</taxon>
        <taxon>eudicotyledons</taxon>
        <taxon>Gunneridae</taxon>
        <taxon>Pentapetalae</taxon>
        <taxon>rosids</taxon>
        <taxon>malvids</taxon>
        <taxon>Malvales</taxon>
        <taxon>Malvaceae</taxon>
        <taxon>Malvoideae</taxon>
        <taxon>Gossypium</taxon>
    </lineage>
</organism>
<feature type="compositionally biased region" description="Polar residues" evidence="1">
    <location>
        <begin position="123"/>
        <end position="146"/>
    </location>
</feature>
<proteinExistence type="predicted"/>
<accession>A0A2P5YGD9</accession>
<sequence>MESITNKGMGKLLLECTVIQLRCLSMQGVDDSSINTMSIGVDESELPTAIASKKELLPIAVLHLSLPDLNSTSHSNQTNTTRLRRGKKSKSAAANTQRFEGQQPRNQLTECQQVKETKRKRSQSSINLKQTSQYNQQHREQSTNLTPACCTNKLSRALENKRPKQSPHKAPSARARSSRKNALPTRPRHKYRRPQTNQQKTRPTEPPELEQKMEPMRSPEQASRNQH</sequence>
<feature type="compositionally biased region" description="Polar residues" evidence="1">
    <location>
        <begin position="92"/>
        <end position="114"/>
    </location>
</feature>
<evidence type="ECO:0000256" key="1">
    <source>
        <dbReference type="SAM" id="MobiDB-lite"/>
    </source>
</evidence>
<evidence type="ECO:0000313" key="3">
    <source>
        <dbReference type="Proteomes" id="UP000239757"/>
    </source>
</evidence>
<feature type="region of interest" description="Disordered" evidence="1">
    <location>
        <begin position="68"/>
        <end position="227"/>
    </location>
</feature>
<reference evidence="2 3" key="1">
    <citation type="submission" date="2015-01" db="EMBL/GenBank/DDBJ databases">
        <title>Genome of allotetraploid Gossypium barbadense reveals genomic plasticity and fiber elongation in cotton evolution.</title>
        <authorList>
            <person name="Chen X."/>
            <person name="Liu X."/>
            <person name="Zhao B."/>
            <person name="Zheng H."/>
            <person name="Hu Y."/>
            <person name="Lu G."/>
            <person name="Yang C."/>
            <person name="Chen J."/>
            <person name="Shan C."/>
            <person name="Zhang L."/>
            <person name="Zhou Y."/>
            <person name="Wang L."/>
            <person name="Guo W."/>
            <person name="Bai Y."/>
            <person name="Ruan J."/>
            <person name="Shangguan X."/>
            <person name="Mao Y."/>
            <person name="Jiang J."/>
            <person name="Zhu Y."/>
            <person name="Lei J."/>
            <person name="Kang H."/>
            <person name="Chen S."/>
            <person name="He X."/>
            <person name="Wang R."/>
            <person name="Wang Y."/>
            <person name="Chen J."/>
            <person name="Wang L."/>
            <person name="Yu S."/>
            <person name="Wang B."/>
            <person name="Wei J."/>
            <person name="Song S."/>
            <person name="Lu X."/>
            <person name="Gao Z."/>
            <person name="Gu W."/>
            <person name="Deng X."/>
            <person name="Ma D."/>
            <person name="Wang S."/>
            <person name="Liang W."/>
            <person name="Fang L."/>
            <person name="Cai C."/>
            <person name="Zhu X."/>
            <person name="Zhou B."/>
            <person name="Zhang Y."/>
            <person name="Chen Z."/>
            <person name="Xu S."/>
            <person name="Zhu R."/>
            <person name="Wang S."/>
            <person name="Zhang T."/>
            <person name="Zhao G."/>
        </authorList>
    </citation>
    <scope>NUCLEOTIDE SEQUENCE [LARGE SCALE GENOMIC DNA]</scope>
    <source>
        <strain evidence="3">cv. Xinhai21</strain>
        <tissue evidence="2">Leaf</tissue>
    </source>
</reference>
<gene>
    <name evidence="2" type="ORF">GOBAR_AA05914</name>
</gene>
<dbReference type="AlphaFoldDB" id="A0A2P5YGD9"/>